<feature type="region of interest" description="Disordered" evidence="2">
    <location>
        <begin position="126"/>
        <end position="165"/>
    </location>
</feature>
<dbReference type="EMBL" id="CAXAMN010004503">
    <property type="protein sequence ID" value="CAK9009719.1"/>
    <property type="molecule type" value="Genomic_DNA"/>
</dbReference>
<accession>A0ABP0J5R4</accession>
<evidence type="ECO:0008006" key="5">
    <source>
        <dbReference type="Google" id="ProtNLM"/>
    </source>
</evidence>
<protein>
    <recommendedName>
        <fullName evidence="5">Fibrous sheath-interacting protein 1</fullName>
    </recommendedName>
</protein>
<sequence length="297" mass="33264">MATLADLILSQEEPDLDDESLARELAALREKRREMDEAEVERREATGRQAPERPSSRSDSNRLPRSRPVSRAEPVRQDDAGNACEGLQLQELKPSLADAILARAEEAEESIDKEIEEMDRQLKLKVEEFRKQQRGGSPEDAGAEKQDERPTSGLVEPSFKPCESNEMGCTGHLPIMDDELQELKHLAAKMDEAFPEFPAPAGDAGPVRRPSAGGYQEPDGRSLPMDDEVSQFKSALENLDVRLRVLQSKKDLQSYEEPVVKTPVIKDLQMQNQVLRDLLSGEGRKGMLHLDRKLFSP</sequence>
<name>A0ABP0J5R4_9DINO</name>
<dbReference type="Proteomes" id="UP001642484">
    <property type="component" value="Unassembled WGS sequence"/>
</dbReference>
<organism evidence="3 4">
    <name type="scientific">Durusdinium trenchii</name>
    <dbReference type="NCBI Taxonomy" id="1381693"/>
    <lineage>
        <taxon>Eukaryota</taxon>
        <taxon>Sar</taxon>
        <taxon>Alveolata</taxon>
        <taxon>Dinophyceae</taxon>
        <taxon>Suessiales</taxon>
        <taxon>Symbiodiniaceae</taxon>
        <taxon>Durusdinium</taxon>
    </lineage>
</organism>
<feature type="compositionally biased region" description="Basic and acidic residues" evidence="2">
    <location>
        <begin position="29"/>
        <end position="62"/>
    </location>
</feature>
<comment type="caution">
    <text evidence="3">The sequence shown here is derived from an EMBL/GenBank/DDBJ whole genome shotgun (WGS) entry which is preliminary data.</text>
</comment>
<evidence type="ECO:0000313" key="4">
    <source>
        <dbReference type="Proteomes" id="UP001642484"/>
    </source>
</evidence>
<feature type="coiled-coil region" evidence="1">
    <location>
        <begin position="97"/>
        <end position="124"/>
    </location>
</feature>
<keyword evidence="4" id="KW-1185">Reference proteome</keyword>
<evidence type="ECO:0000256" key="1">
    <source>
        <dbReference type="SAM" id="Coils"/>
    </source>
</evidence>
<feature type="region of interest" description="Disordered" evidence="2">
    <location>
        <begin position="1"/>
        <end position="20"/>
    </location>
</feature>
<feature type="region of interest" description="Disordered" evidence="2">
    <location>
        <begin position="29"/>
        <end position="87"/>
    </location>
</feature>
<evidence type="ECO:0000256" key="2">
    <source>
        <dbReference type="SAM" id="MobiDB-lite"/>
    </source>
</evidence>
<keyword evidence="1" id="KW-0175">Coiled coil</keyword>
<gene>
    <name evidence="3" type="ORF">CCMP2556_LOCUS9783</name>
</gene>
<proteinExistence type="predicted"/>
<feature type="region of interest" description="Disordered" evidence="2">
    <location>
        <begin position="194"/>
        <end position="225"/>
    </location>
</feature>
<reference evidence="3 4" key="1">
    <citation type="submission" date="2024-02" db="EMBL/GenBank/DDBJ databases">
        <authorList>
            <person name="Chen Y."/>
            <person name="Shah S."/>
            <person name="Dougan E. K."/>
            <person name="Thang M."/>
            <person name="Chan C."/>
        </authorList>
    </citation>
    <scope>NUCLEOTIDE SEQUENCE [LARGE SCALE GENOMIC DNA]</scope>
</reference>
<evidence type="ECO:0000313" key="3">
    <source>
        <dbReference type="EMBL" id="CAK9009719.1"/>
    </source>
</evidence>